<gene>
    <name evidence="1" type="ORF">M427DRAFT_155021</name>
</gene>
<protein>
    <submittedName>
        <fullName evidence="1">Uncharacterized protein</fullName>
    </submittedName>
</protein>
<dbReference type="AlphaFoldDB" id="A0A139AGT9"/>
<evidence type="ECO:0000313" key="2">
    <source>
        <dbReference type="Proteomes" id="UP000070544"/>
    </source>
</evidence>
<dbReference type="EMBL" id="KQ965758">
    <property type="protein sequence ID" value="KXS15970.1"/>
    <property type="molecule type" value="Genomic_DNA"/>
</dbReference>
<accession>A0A139AGT9</accession>
<organism evidence="1 2">
    <name type="scientific">Gonapodya prolifera (strain JEL478)</name>
    <name type="common">Monoblepharis prolifera</name>
    <dbReference type="NCBI Taxonomy" id="1344416"/>
    <lineage>
        <taxon>Eukaryota</taxon>
        <taxon>Fungi</taxon>
        <taxon>Fungi incertae sedis</taxon>
        <taxon>Chytridiomycota</taxon>
        <taxon>Chytridiomycota incertae sedis</taxon>
        <taxon>Monoblepharidomycetes</taxon>
        <taxon>Monoblepharidales</taxon>
        <taxon>Gonapodyaceae</taxon>
        <taxon>Gonapodya</taxon>
    </lineage>
</organism>
<sequence>MWSMLDRRTTRGLFCTLLELRECASGWQYCLRGPLYSRSWSLEDAINQKRNIAALRQRGECGFEFASIRPPRRVSFCFPPLKEPWKQPEVSVDCLPRLRPRGKGVYGKLGSRFRSLDRLARMRSNLSLFMNPDVKEGCGLV</sequence>
<evidence type="ECO:0000313" key="1">
    <source>
        <dbReference type="EMBL" id="KXS15970.1"/>
    </source>
</evidence>
<name>A0A139AGT9_GONPJ</name>
<dbReference type="Proteomes" id="UP000070544">
    <property type="component" value="Unassembled WGS sequence"/>
</dbReference>
<reference evidence="1 2" key="1">
    <citation type="journal article" date="2015" name="Genome Biol. Evol.">
        <title>Phylogenomic analyses indicate that early fungi evolved digesting cell walls of algal ancestors of land plants.</title>
        <authorList>
            <person name="Chang Y."/>
            <person name="Wang S."/>
            <person name="Sekimoto S."/>
            <person name="Aerts A.L."/>
            <person name="Choi C."/>
            <person name="Clum A."/>
            <person name="LaButti K.M."/>
            <person name="Lindquist E.A."/>
            <person name="Yee Ngan C."/>
            <person name="Ohm R.A."/>
            <person name="Salamov A.A."/>
            <person name="Grigoriev I.V."/>
            <person name="Spatafora J.W."/>
            <person name="Berbee M.L."/>
        </authorList>
    </citation>
    <scope>NUCLEOTIDE SEQUENCE [LARGE SCALE GENOMIC DNA]</scope>
    <source>
        <strain evidence="1 2">JEL478</strain>
    </source>
</reference>
<keyword evidence="2" id="KW-1185">Reference proteome</keyword>
<proteinExistence type="predicted"/>